<dbReference type="OrthoDB" id="5511599at2759"/>
<dbReference type="HOGENOM" id="CLU_169147_3_0_1"/>
<dbReference type="STRING" id="650164.K5XAC8"/>
<evidence type="ECO:0000313" key="7">
    <source>
        <dbReference type="Proteomes" id="UP000008370"/>
    </source>
</evidence>
<evidence type="ECO:0000256" key="1">
    <source>
        <dbReference type="ARBA" id="ARBA00004273"/>
    </source>
</evidence>
<dbReference type="Pfam" id="PF02238">
    <property type="entry name" value="COX7a"/>
    <property type="match status" value="1"/>
</dbReference>
<evidence type="ECO:0000256" key="5">
    <source>
        <dbReference type="SAM" id="Phobius"/>
    </source>
</evidence>
<organism evidence="6 7">
    <name type="scientific">Phanerochaete carnosa (strain HHB-10118-sp)</name>
    <name type="common">White-rot fungus</name>
    <name type="synonym">Peniophora carnosa</name>
    <dbReference type="NCBI Taxonomy" id="650164"/>
    <lineage>
        <taxon>Eukaryota</taxon>
        <taxon>Fungi</taxon>
        <taxon>Dikarya</taxon>
        <taxon>Basidiomycota</taxon>
        <taxon>Agaricomycotina</taxon>
        <taxon>Agaricomycetes</taxon>
        <taxon>Polyporales</taxon>
        <taxon>Phanerochaetaceae</taxon>
        <taxon>Phanerochaete</taxon>
    </lineage>
</organism>
<dbReference type="InParanoid" id="K5XAC8"/>
<evidence type="ECO:0000256" key="3">
    <source>
        <dbReference type="ARBA" id="ARBA00023128"/>
    </source>
</evidence>
<accession>K5XAC8</accession>
<keyword evidence="5" id="KW-0812">Transmembrane</keyword>
<name>K5XAC8_PHACS</name>
<keyword evidence="4 5" id="KW-0472">Membrane</keyword>
<keyword evidence="3" id="KW-0496">Mitochondrion</keyword>
<keyword evidence="2" id="KW-0999">Mitochondrion inner membrane</keyword>
<feature type="transmembrane region" description="Helical" evidence="5">
    <location>
        <begin position="40"/>
        <end position="59"/>
    </location>
</feature>
<dbReference type="RefSeq" id="XP_007392414.1">
    <property type="nucleotide sequence ID" value="XM_007392352.1"/>
</dbReference>
<protein>
    <submittedName>
        <fullName evidence="6">Uncharacterized protein</fullName>
    </submittedName>
</protein>
<dbReference type="KEGG" id="pco:PHACADRAFT_192254"/>
<dbReference type="EMBL" id="JH930469">
    <property type="protein sequence ID" value="EKM59862.1"/>
    <property type="molecule type" value="Genomic_DNA"/>
</dbReference>
<dbReference type="GO" id="GO:0005743">
    <property type="term" value="C:mitochondrial inner membrane"/>
    <property type="evidence" value="ECO:0007669"/>
    <property type="project" value="UniProtKB-SubCell"/>
</dbReference>
<sequence>MLDFLVNRPNHIYEKQKLVQHSTAPPHLVLPRSRLYVNTYYALFTAGMLGVVYSSYHMIRGKKTG</sequence>
<dbReference type="GeneID" id="18910814"/>
<evidence type="ECO:0000256" key="4">
    <source>
        <dbReference type="ARBA" id="ARBA00023136"/>
    </source>
</evidence>
<dbReference type="AlphaFoldDB" id="K5XAC8"/>
<evidence type="ECO:0000313" key="6">
    <source>
        <dbReference type="EMBL" id="EKM59862.1"/>
    </source>
</evidence>
<dbReference type="Proteomes" id="UP000008370">
    <property type="component" value="Unassembled WGS sequence"/>
</dbReference>
<dbReference type="InterPro" id="IPR039297">
    <property type="entry name" value="COX7a"/>
</dbReference>
<gene>
    <name evidence="6" type="ORF">PHACADRAFT_192254</name>
</gene>
<proteinExistence type="predicted"/>
<evidence type="ECO:0000256" key="2">
    <source>
        <dbReference type="ARBA" id="ARBA00022792"/>
    </source>
</evidence>
<comment type="subcellular location">
    <subcellularLocation>
        <location evidence="1">Mitochondrion inner membrane</location>
    </subcellularLocation>
</comment>
<keyword evidence="7" id="KW-1185">Reference proteome</keyword>
<reference evidence="6 7" key="1">
    <citation type="journal article" date="2012" name="BMC Genomics">
        <title>Comparative genomics of the white-rot fungi, Phanerochaete carnosa and P. chrysosporium, to elucidate the genetic basis of the distinct wood types they colonize.</title>
        <authorList>
            <person name="Suzuki H."/>
            <person name="MacDonald J."/>
            <person name="Syed K."/>
            <person name="Salamov A."/>
            <person name="Hori C."/>
            <person name="Aerts A."/>
            <person name="Henrissat B."/>
            <person name="Wiebenga A."/>
            <person name="vanKuyk P.A."/>
            <person name="Barry K."/>
            <person name="Lindquist E."/>
            <person name="LaButti K."/>
            <person name="Lapidus A."/>
            <person name="Lucas S."/>
            <person name="Coutinho P."/>
            <person name="Gong Y."/>
            <person name="Samejima M."/>
            <person name="Mahadevan R."/>
            <person name="Abou-Zaid M."/>
            <person name="de Vries R.P."/>
            <person name="Igarashi K."/>
            <person name="Yadav J.S."/>
            <person name="Grigoriev I.V."/>
            <person name="Master E.R."/>
        </authorList>
    </citation>
    <scope>NUCLEOTIDE SEQUENCE [LARGE SCALE GENOMIC DNA]</scope>
    <source>
        <strain evidence="6 7">HHB-10118-sp</strain>
    </source>
</reference>
<keyword evidence="5" id="KW-1133">Transmembrane helix</keyword>